<gene>
    <name evidence="2" type="ordered locus">Shel_17630</name>
</gene>
<dbReference type="HOGENOM" id="CLU_2620154_0_0_11"/>
<evidence type="ECO:0000256" key="1">
    <source>
        <dbReference type="SAM" id="Phobius"/>
    </source>
</evidence>
<dbReference type="EMBL" id="CP001684">
    <property type="protein sequence ID" value="ACV22782.1"/>
    <property type="molecule type" value="Genomic_DNA"/>
</dbReference>
<evidence type="ECO:0000313" key="3">
    <source>
        <dbReference type="Proteomes" id="UP000002026"/>
    </source>
</evidence>
<organism evidence="2 3">
    <name type="scientific">Slackia heliotrinireducens (strain ATCC 29202 / DSM 20476 / NCTC 11029 / RHS 1)</name>
    <name type="common">Peptococcus heliotrinreducens</name>
    <dbReference type="NCBI Taxonomy" id="471855"/>
    <lineage>
        <taxon>Bacteria</taxon>
        <taxon>Bacillati</taxon>
        <taxon>Actinomycetota</taxon>
        <taxon>Coriobacteriia</taxon>
        <taxon>Eggerthellales</taxon>
        <taxon>Eggerthellaceae</taxon>
        <taxon>Slackia</taxon>
    </lineage>
</organism>
<keyword evidence="1" id="KW-0812">Transmembrane</keyword>
<evidence type="ECO:0000313" key="2">
    <source>
        <dbReference type="EMBL" id="ACV22782.1"/>
    </source>
</evidence>
<name>C7N797_SLAHD</name>
<reference evidence="2 3" key="1">
    <citation type="journal article" date="2009" name="Stand. Genomic Sci.">
        <title>Complete genome sequence of Slackia heliotrinireducens type strain (RHS 1).</title>
        <authorList>
            <person name="Pukall R."/>
            <person name="Lapidus A."/>
            <person name="Nolan M."/>
            <person name="Copeland A."/>
            <person name="Glavina Del Rio T."/>
            <person name="Lucas S."/>
            <person name="Chen F."/>
            <person name="Tice H."/>
            <person name="Cheng J.F."/>
            <person name="Chertkov O."/>
            <person name="Bruce D."/>
            <person name="Goodwin L."/>
            <person name="Kuske C."/>
            <person name="Brettin T."/>
            <person name="Detter J.C."/>
            <person name="Han C."/>
            <person name="Pitluck S."/>
            <person name="Pati A."/>
            <person name="Mavrommatis K."/>
            <person name="Ivanova N."/>
            <person name="Ovchinnikova G."/>
            <person name="Chen A."/>
            <person name="Palaniappan K."/>
            <person name="Schneider S."/>
            <person name="Rohde M."/>
            <person name="Chain P."/>
            <person name="D'haeseleer P."/>
            <person name="Goker M."/>
            <person name="Bristow J."/>
            <person name="Eisen J.A."/>
            <person name="Markowitz V."/>
            <person name="Kyrpides N.C."/>
            <person name="Klenk H.P."/>
            <person name="Hugenholtz P."/>
        </authorList>
    </citation>
    <scope>NUCLEOTIDE SEQUENCE [LARGE SCALE GENOMIC DNA]</scope>
    <source>
        <strain evidence="3">ATCC 29202 / DSM 20476 / NCTC 11029 / RHS 1</strain>
    </source>
</reference>
<dbReference type="AlphaFoldDB" id="C7N797"/>
<keyword evidence="1" id="KW-0472">Membrane</keyword>
<accession>C7N797</accession>
<keyword evidence="1" id="KW-1133">Transmembrane helix</keyword>
<feature type="transmembrane region" description="Helical" evidence="1">
    <location>
        <begin position="56"/>
        <end position="77"/>
    </location>
</feature>
<keyword evidence="3" id="KW-1185">Reference proteome</keyword>
<proteinExistence type="predicted"/>
<sequence>MSSSYSELKELSDEELIARHDNHARTTSVGVSYYLDELARRESGRINESMLKCTKWITAMTTVMLGATIANVILAIVR</sequence>
<dbReference type="Proteomes" id="UP000002026">
    <property type="component" value="Chromosome"/>
</dbReference>
<protein>
    <submittedName>
        <fullName evidence="2">Uncharacterized protein</fullName>
    </submittedName>
</protein>
<dbReference type="KEGG" id="shi:Shel_17630"/>